<organism evidence="2 3">
    <name type="scientific">Halobaculum lipolyticum</name>
    <dbReference type="NCBI Taxonomy" id="3032001"/>
    <lineage>
        <taxon>Archaea</taxon>
        <taxon>Methanobacteriati</taxon>
        <taxon>Methanobacteriota</taxon>
        <taxon>Stenosarchaea group</taxon>
        <taxon>Halobacteria</taxon>
        <taxon>Halobacteriales</taxon>
        <taxon>Haloferacaceae</taxon>
        <taxon>Halobaculum</taxon>
    </lineage>
</organism>
<comment type="caution">
    <text evidence="2">The sequence shown here is derived from an EMBL/GenBank/DDBJ whole genome shotgun (WGS) entry which is preliminary data.</text>
</comment>
<evidence type="ECO:0000313" key="3">
    <source>
        <dbReference type="Proteomes" id="UP001596461"/>
    </source>
</evidence>
<keyword evidence="3" id="KW-1185">Reference proteome</keyword>
<dbReference type="Pfam" id="PF26227">
    <property type="entry name" value="DUF8053"/>
    <property type="match status" value="1"/>
</dbReference>
<protein>
    <recommendedName>
        <fullName evidence="1">DUF8053 domain-containing protein</fullName>
    </recommendedName>
</protein>
<reference evidence="2 3" key="1">
    <citation type="journal article" date="2019" name="Int. J. Syst. Evol. Microbiol.">
        <title>The Global Catalogue of Microorganisms (GCM) 10K type strain sequencing project: providing services to taxonomists for standard genome sequencing and annotation.</title>
        <authorList>
            <consortium name="The Broad Institute Genomics Platform"/>
            <consortium name="The Broad Institute Genome Sequencing Center for Infectious Disease"/>
            <person name="Wu L."/>
            <person name="Ma J."/>
        </authorList>
    </citation>
    <scope>NUCLEOTIDE SEQUENCE [LARGE SCALE GENOMIC DNA]</scope>
    <source>
        <strain evidence="2 3">DT31</strain>
    </source>
</reference>
<gene>
    <name evidence="2" type="ORF">ACFQL9_08445</name>
</gene>
<name>A0ABD5WGN0_9EURY</name>
<feature type="domain" description="DUF8053" evidence="1">
    <location>
        <begin position="3"/>
        <end position="56"/>
    </location>
</feature>
<dbReference type="GeneID" id="81125421"/>
<dbReference type="EMBL" id="JBHTAH010000005">
    <property type="protein sequence ID" value="MFC7069668.1"/>
    <property type="molecule type" value="Genomic_DNA"/>
</dbReference>
<dbReference type="AlphaFoldDB" id="A0ABD5WGN0"/>
<dbReference type="RefSeq" id="WP_284030584.1">
    <property type="nucleotide sequence ID" value="NZ_CP126154.1"/>
</dbReference>
<evidence type="ECO:0000313" key="2">
    <source>
        <dbReference type="EMBL" id="MFC7069668.1"/>
    </source>
</evidence>
<dbReference type="InterPro" id="IPR058366">
    <property type="entry name" value="DUF8053"/>
</dbReference>
<evidence type="ECO:0000259" key="1">
    <source>
        <dbReference type="Pfam" id="PF26227"/>
    </source>
</evidence>
<proteinExistence type="predicted"/>
<sequence>MGFRSLTDDNGTAKVSLDKTDLELDGVLDENGEIPSGKRVHLQRLAEGVYVVRDVRDGEIPPLPTGVSSE</sequence>
<accession>A0ABD5WGN0</accession>
<dbReference type="Proteomes" id="UP001596461">
    <property type="component" value="Unassembled WGS sequence"/>
</dbReference>